<evidence type="ECO:0000259" key="2">
    <source>
        <dbReference type="PROSITE" id="PS50055"/>
    </source>
</evidence>
<dbReference type="SUPFAM" id="SSF52799">
    <property type="entry name" value="(Phosphotyrosine protein) phosphatases II"/>
    <property type="match status" value="1"/>
</dbReference>
<keyword evidence="4" id="KW-0675">Receptor</keyword>
<dbReference type="InterPro" id="IPR000387">
    <property type="entry name" value="Tyr_Pase_dom"/>
</dbReference>
<dbReference type="GeneID" id="18472991"/>
<evidence type="ECO:0000313" key="4">
    <source>
        <dbReference type="EMBL" id="EIM20469.1"/>
    </source>
</evidence>
<dbReference type="OrthoDB" id="10253954at2759"/>
<dbReference type="PANTHER" id="PTHR19134">
    <property type="entry name" value="RECEPTOR-TYPE TYROSINE-PROTEIN PHOSPHATASE"/>
    <property type="match status" value="1"/>
</dbReference>
<dbReference type="InterPro" id="IPR000242">
    <property type="entry name" value="PTP_cat"/>
</dbReference>
<dbReference type="Proteomes" id="UP000005242">
    <property type="component" value="Unassembled WGS sequence"/>
</dbReference>
<dbReference type="InterPro" id="IPR003595">
    <property type="entry name" value="Tyr_Pase_cat"/>
</dbReference>
<feature type="domain" description="Tyrosine specific protein phosphatases" evidence="3">
    <location>
        <begin position="175"/>
        <end position="248"/>
    </location>
</feature>
<evidence type="ECO:0000259" key="3">
    <source>
        <dbReference type="PROSITE" id="PS50056"/>
    </source>
</evidence>
<dbReference type="PANTHER" id="PTHR19134:SF449">
    <property type="entry name" value="TYROSINE-PROTEIN PHOSPHATASE 1"/>
    <property type="match status" value="1"/>
</dbReference>
<dbReference type="KEGG" id="wse:WALSEDRAFT_58154"/>
<dbReference type="SMART" id="SM00404">
    <property type="entry name" value="PTPc_motif"/>
    <property type="match status" value="1"/>
</dbReference>
<dbReference type="InterPro" id="IPR029021">
    <property type="entry name" value="Prot-tyrosine_phosphatase-like"/>
</dbReference>
<accession>I4Y927</accession>
<sequence length="266" mass="30501">MMAESIQELDDREEVRLERKSLSKSTSVKYLKLNRYTNILCYDDSLPTTVEYINASVIEFKEFNCNTTNAKRFIATQAPPVRTFGTFYSLILEEGVRDIVQVSNYQENGRPKVDYYLPDDKELQFGDITVKTLSVEDDAECLTTHLEISTNSKAIQTRHILYKNWPDHSAPTSLRSLIGLLGRLDESAPCVVHCSAGVGRSATLIALHEMLRCKNQPLLPFYDDLKGRSYENSDIVYRTVDFIRRQRPLSCEAKQIAWLYQAVNRL</sequence>
<dbReference type="Pfam" id="PF00102">
    <property type="entry name" value="Y_phosphatase"/>
    <property type="match status" value="1"/>
</dbReference>
<dbReference type="FunCoup" id="I4Y927">
    <property type="interactions" value="459"/>
</dbReference>
<dbReference type="GO" id="GO:0004725">
    <property type="term" value="F:protein tyrosine phosphatase activity"/>
    <property type="evidence" value="ECO:0007669"/>
    <property type="project" value="InterPro"/>
</dbReference>
<dbReference type="AlphaFoldDB" id="I4Y927"/>
<dbReference type="eggNOG" id="KOG0791">
    <property type="taxonomic scope" value="Eukaryota"/>
</dbReference>
<comment type="similarity">
    <text evidence="1">Belongs to the protein-tyrosine phosphatase family. Non-receptor class subfamily.</text>
</comment>
<evidence type="ECO:0000313" key="5">
    <source>
        <dbReference type="Proteomes" id="UP000005242"/>
    </source>
</evidence>
<dbReference type="STRING" id="671144.I4Y927"/>
<reference evidence="4 5" key="1">
    <citation type="journal article" date="2012" name="Fungal Genet. Biol.">
        <title>The genome of the xerotolerant mold Wallemia sebi reveals adaptations to osmotic stress and suggests cryptic sexual reproduction.</title>
        <authorList>
            <person name="Padamsee M."/>
            <person name="Kumar T.K.A."/>
            <person name="Riley R."/>
            <person name="Binder M."/>
            <person name="Boyd A."/>
            <person name="Calvo A.M."/>
            <person name="Furukawa K."/>
            <person name="Hesse C."/>
            <person name="Hohmann S."/>
            <person name="James T.Y."/>
            <person name="LaButti K."/>
            <person name="Lapidus A."/>
            <person name="Lindquist E."/>
            <person name="Lucas S."/>
            <person name="Miller K."/>
            <person name="Shantappa S."/>
            <person name="Grigoriev I.V."/>
            <person name="Hibbett D.S."/>
            <person name="McLaughlin D.J."/>
            <person name="Spatafora J.W."/>
            <person name="Aime M.C."/>
        </authorList>
    </citation>
    <scope>NUCLEOTIDE SEQUENCE [LARGE SCALE GENOMIC DNA]</scope>
    <source>
        <strain evidence="5">ATCC MYA-4683 / CBS 633.66</strain>
    </source>
</reference>
<dbReference type="SMART" id="SM00194">
    <property type="entry name" value="PTPc"/>
    <property type="match status" value="1"/>
</dbReference>
<evidence type="ECO:0000256" key="1">
    <source>
        <dbReference type="ARBA" id="ARBA00009649"/>
    </source>
</evidence>
<dbReference type="Gene3D" id="3.90.190.10">
    <property type="entry name" value="Protein tyrosine phosphatase superfamily"/>
    <property type="match status" value="1"/>
</dbReference>
<dbReference type="PROSITE" id="PS50055">
    <property type="entry name" value="TYR_PHOSPHATASE_PTP"/>
    <property type="match status" value="1"/>
</dbReference>
<proteinExistence type="inferred from homology"/>
<dbReference type="OMA" id="REQRAYM"/>
<keyword evidence="5" id="KW-1185">Reference proteome</keyword>
<name>I4Y927_WALMC</name>
<feature type="domain" description="Tyrosine-protein phosphatase" evidence="2">
    <location>
        <begin position="34"/>
        <end position="266"/>
    </location>
</feature>
<dbReference type="PROSITE" id="PS00383">
    <property type="entry name" value="TYR_PHOSPHATASE_1"/>
    <property type="match status" value="1"/>
</dbReference>
<dbReference type="RefSeq" id="XP_006959495.1">
    <property type="nucleotide sequence ID" value="XM_006959433.1"/>
</dbReference>
<dbReference type="HOGENOM" id="CLU_001645_9_1_1"/>
<protein>
    <submittedName>
        <fullName evidence="4">Receptor/non-receptor type protein-tyrosine phosphatase</fullName>
    </submittedName>
</protein>
<dbReference type="InParanoid" id="I4Y927"/>
<dbReference type="EMBL" id="JH668239">
    <property type="protein sequence ID" value="EIM20469.1"/>
    <property type="molecule type" value="Genomic_DNA"/>
</dbReference>
<dbReference type="PROSITE" id="PS50056">
    <property type="entry name" value="TYR_PHOSPHATASE_2"/>
    <property type="match status" value="1"/>
</dbReference>
<dbReference type="CDD" id="cd00047">
    <property type="entry name" value="PTPc"/>
    <property type="match status" value="1"/>
</dbReference>
<organism evidence="4 5">
    <name type="scientific">Wallemia mellicola (strain ATCC MYA-4683 / CBS 633.66)</name>
    <name type="common">Wallemia sebi (CBS 633.66)</name>
    <dbReference type="NCBI Taxonomy" id="671144"/>
    <lineage>
        <taxon>Eukaryota</taxon>
        <taxon>Fungi</taxon>
        <taxon>Dikarya</taxon>
        <taxon>Basidiomycota</taxon>
        <taxon>Wallemiomycotina</taxon>
        <taxon>Wallemiomycetes</taxon>
        <taxon>Wallemiales</taxon>
        <taxon>Wallemiaceae</taxon>
        <taxon>Wallemia</taxon>
    </lineage>
</organism>
<dbReference type="InterPro" id="IPR050348">
    <property type="entry name" value="Protein-Tyr_Phosphatase"/>
</dbReference>
<dbReference type="PRINTS" id="PR00700">
    <property type="entry name" value="PRTYPHPHTASE"/>
</dbReference>
<gene>
    <name evidence="4" type="ORF">WALSEDRAFT_58154</name>
</gene>
<dbReference type="InterPro" id="IPR016130">
    <property type="entry name" value="Tyr_Pase_AS"/>
</dbReference>